<organism evidence="3 4">
    <name type="scientific">Tardiphaga robiniae</name>
    <dbReference type="NCBI Taxonomy" id="943830"/>
    <lineage>
        <taxon>Bacteria</taxon>
        <taxon>Pseudomonadati</taxon>
        <taxon>Pseudomonadota</taxon>
        <taxon>Alphaproteobacteria</taxon>
        <taxon>Hyphomicrobiales</taxon>
        <taxon>Nitrobacteraceae</taxon>
        <taxon>Tardiphaga</taxon>
    </lineage>
</organism>
<dbReference type="GO" id="GO:0004519">
    <property type="term" value="F:endonuclease activity"/>
    <property type="evidence" value="ECO:0007669"/>
    <property type="project" value="InterPro"/>
</dbReference>
<evidence type="ECO:0000313" key="3">
    <source>
        <dbReference type="EMBL" id="QND71035.1"/>
    </source>
</evidence>
<dbReference type="PANTHER" id="PTHR38814:SF1">
    <property type="entry name" value="ENDONUCLEASE NUCS"/>
    <property type="match status" value="1"/>
</dbReference>
<dbReference type="KEGG" id="trb:HB776_07095"/>
<dbReference type="EMBL" id="CP050292">
    <property type="protein sequence ID" value="QND71035.1"/>
    <property type="molecule type" value="Genomic_DNA"/>
</dbReference>
<dbReference type="Proteomes" id="UP000515291">
    <property type="component" value="Chromosome"/>
</dbReference>
<protein>
    <submittedName>
        <fullName evidence="3">DUF91 domain-containing protein</fullName>
    </submittedName>
</protein>
<evidence type="ECO:0000259" key="2">
    <source>
        <dbReference type="Pfam" id="PF01939"/>
    </source>
</evidence>
<dbReference type="RefSeq" id="WP_184516355.1">
    <property type="nucleotide sequence ID" value="NZ_CP050292.1"/>
</dbReference>
<dbReference type="PANTHER" id="PTHR38814">
    <property type="entry name" value="ENDONUCLEASE NUCS"/>
    <property type="match status" value="1"/>
</dbReference>
<gene>
    <name evidence="3" type="ORF">HB776_07095</name>
</gene>
<dbReference type="Gene3D" id="3.40.1350.10">
    <property type="match status" value="1"/>
</dbReference>
<accession>A0A7G6TWA3</accession>
<proteinExistence type="predicted"/>
<dbReference type="AlphaFoldDB" id="A0A7G6TWA3"/>
<dbReference type="GO" id="GO:0003677">
    <property type="term" value="F:DNA binding"/>
    <property type="evidence" value="ECO:0007669"/>
    <property type="project" value="UniProtKB-KW"/>
</dbReference>
<name>A0A7G6TWA3_9BRAD</name>
<dbReference type="InterPro" id="IPR002793">
    <property type="entry name" value="Endonuclease_NucS"/>
</dbReference>
<evidence type="ECO:0000313" key="4">
    <source>
        <dbReference type="Proteomes" id="UP000515291"/>
    </source>
</evidence>
<dbReference type="CDD" id="cd22341">
    <property type="entry name" value="NucS-like"/>
    <property type="match status" value="1"/>
</dbReference>
<dbReference type="InterPro" id="IPR048301">
    <property type="entry name" value="NucS_C"/>
</dbReference>
<sequence>MQDERFRRFILNSGLVEGTAATKSAALRRIERDEGIDLDEEYERDKLASLIERLQYTIDDFRAGKENPTKIDIEPEKLPRDLAFYRSVIQSYLKFKLSADGIAADSIAESKSAESVAEELVTEEVARKFGLESDLQRALRANISQFEDGLAIVDGGIECKVAAGYIDILAKDRSGSFVVIELKADVARAASVAQILAYMGCIKRERGGDVRGFLVAADFEDRVKFAADAVPNLSLRKYGFQFQFQNL</sequence>
<dbReference type="Pfam" id="PF01939">
    <property type="entry name" value="NucS_C"/>
    <property type="match status" value="1"/>
</dbReference>
<feature type="domain" description="Endonuclease NucS C-terminal" evidence="2">
    <location>
        <begin position="132"/>
        <end position="220"/>
    </location>
</feature>
<reference evidence="4" key="1">
    <citation type="journal article" date="2020" name="Mol. Plant Microbe">
        <title>Rhizobial microsymbionts of the narrowly endemic Oxytropis species growing in Kamchatka are characterized by significant genetic diversity and possess a set of genes that are associated with T3SS and T6SS secretion systems and can affect the development of symbiosis.</title>
        <authorList>
            <person name="Safronova V."/>
            <person name="Guro P."/>
            <person name="Sazanova A."/>
            <person name="Kuznetsova I."/>
            <person name="Belimov A."/>
            <person name="Yakubov V."/>
            <person name="Chirak E."/>
            <person name="Afonin A."/>
            <person name="Gogolev Y."/>
            <person name="Andronov E."/>
            <person name="Tikhonovich I."/>
        </authorList>
    </citation>
    <scope>NUCLEOTIDE SEQUENCE [LARGE SCALE GENOMIC DNA]</scope>
    <source>
        <strain evidence="4">581</strain>
    </source>
</reference>
<keyword evidence="1" id="KW-0238">DNA-binding</keyword>
<dbReference type="InterPro" id="IPR011856">
    <property type="entry name" value="tRNA_endonuc-like_dom_sf"/>
</dbReference>
<evidence type="ECO:0000256" key="1">
    <source>
        <dbReference type="ARBA" id="ARBA00023125"/>
    </source>
</evidence>